<evidence type="ECO:0000313" key="3">
    <source>
        <dbReference type="EMBL" id="CAD5124514.1"/>
    </source>
</evidence>
<dbReference type="Proteomes" id="UP000549394">
    <property type="component" value="Unassembled WGS sequence"/>
</dbReference>
<name>A0A7I8W8R2_9ANNE</name>
<protein>
    <submittedName>
        <fullName evidence="3">DgyrCDS12793</fullName>
    </submittedName>
</protein>
<sequence>MEAWKIGVITSACILCIILISVTIFLVLRAKKTLKFKKAQERLEEHEKRLSAYNSLKLKDDDKKETDQDNNFDVLRNEHVEINTAVQPYPQRPTSLNVASLQNGVENPVYRSDNDMTIL</sequence>
<comment type="caution">
    <text evidence="3">The sequence shown here is derived from an EMBL/GenBank/DDBJ whole genome shotgun (WGS) entry which is preliminary data.</text>
</comment>
<reference evidence="3 4" key="1">
    <citation type="submission" date="2020-08" db="EMBL/GenBank/DDBJ databases">
        <authorList>
            <person name="Hejnol A."/>
        </authorList>
    </citation>
    <scope>NUCLEOTIDE SEQUENCE [LARGE SCALE GENOMIC DNA]</scope>
</reference>
<gene>
    <name evidence="3" type="ORF">DGYR_LOCUS12049</name>
</gene>
<evidence type="ECO:0000256" key="2">
    <source>
        <dbReference type="SAM" id="Phobius"/>
    </source>
</evidence>
<feature type="transmembrane region" description="Helical" evidence="2">
    <location>
        <begin position="6"/>
        <end position="28"/>
    </location>
</feature>
<feature type="coiled-coil region" evidence="1">
    <location>
        <begin position="29"/>
        <end position="56"/>
    </location>
</feature>
<keyword evidence="2" id="KW-1133">Transmembrane helix</keyword>
<dbReference type="EMBL" id="CAJFCJ010000021">
    <property type="protein sequence ID" value="CAD5124514.1"/>
    <property type="molecule type" value="Genomic_DNA"/>
</dbReference>
<keyword evidence="1" id="KW-0175">Coiled coil</keyword>
<evidence type="ECO:0000256" key="1">
    <source>
        <dbReference type="SAM" id="Coils"/>
    </source>
</evidence>
<keyword evidence="2" id="KW-0812">Transmembrane</keyword>
<dbReference type="AlphaFoldDB" id="A0A7I8W8R2"/>
<keyword evidence="4" id="KW-1185">Reference proteome</keyword>
<accession>A0A7I8W8R2</accession>
<keyword evidence="2" id="KW-0472">Membrane</keyword>
<proteinExistence type="predicted"/>
<organism evidence="3 4">
    <name type="scientific">Dimorphilus gyrociliatus</name>
    <dbReference type="NCBI Taxonomy" id="2664684"/>
    <lineage>
        <taxon>Eukaryota</taxon>
        <taxon>Metazoa</taxon>
        <taxon>Spiralia</taxon>
        <taxon>Lophotrochozoa</taxon>
        <taxon>Annelida</taxon>
        <taxon>Polychaeta</taxon>
        <taxon>Polychaeta incertae sedis</taxon>
        <taxon>Dinophilidae</taxon>
        <taxon>Dimorphilus</taxon>
    </lineage>
</organism>
<evidence type="ECO:0000313" key="4">
    <source>
        <dbReference type="Proteomes" id="UP000549394"/>
    </source>
</evidence>